<protein>
    <submittedName>
        <fullName evidence="1">AraC family transcriptional regulator</fullName>
    </submittedName>
</protein>
<sequence length="280" mass="31794">MNSYQIQTMQTVINAMESHLDKRLDLETLAQTAGYSKHHFHHVFTSLTGLPIHDYILRRRLTQAAQQLVHTQKPILEIALEAGYQSQQAFTSAFKGMYKQTPRAFRKNNAFYPLQWKFTGVILPQPANLSLAWASLTDLDDWMALSAQTVSGFPGLEENSHRKQIQVAIRQHRAIVIRDQTHLIGALVFSQPAATIEFLAIHPQYSYRQIAAIFLDFLIRNRVLGPTIKISTFRANDKADPGQRKAYEQLGFTASELLVEFGYPTQRMLLQVAPTESKNG</sequence>
<reference evidence="1" key="1">
    <citation type="submission" date="2019-04" db="EMBL/GenBank/DDBJ databases">
        <title>Microbes associate with the intestines of laboratory mice.</title>
        <authorList>
            <person name="Navarre W."/>
            <person name="Wong E."/>
            <person name="Huang K."/>
            <person name="Tropini C."/>
            <person name="Ng K."/>
            <person name="Yu B."/>
        </authorList>
    </citation>
    <scope>NUCLEOTIDE SEQUENCE</scope>
    <source>
        <strain evidence="1">NM09_H32</strain>
    </source>
</reference>
<accession>A0AC61RA85</accession>
<comment type="caution">
    <text evidence="1">The sequence shown here is derived from an EMBL/GenBank/DDBJ whole genome shotgun (WGS) entry which is preliminary data.</text>
</comment>
<evidence type="ECO:0000313" key="2">
    <source>
        <dbReference type="Proteomes" id="UP000308836"/>
    </source>
</evidence>
<proteinExistence type="predicted"/>
<dbReference type="EMBL" id="SRYG01000003">
    <property type="protein sequence ID" value="TGY66959.1"/>
    <property type="molecule type" value="Genomic_DNA"/>
</dbReference>
<gene>
    <name evidence="1" type="ORF">E5336_02445</name>
</gene>
<evidence type="ECO:0000313" key="1">
    <source>
        <dbReference type="EMBL" id="TGY66959.1"/>
    </source>
</evidence>
<name>A0AC61RA85_9FIRM</name>
<keyword evidence="2" id="KW-1185">Reference proteome</keyword>
<dbReference type="Proteomes" id="UP000308836">
    <property type="component" value="Unassembled WGS sequence"/>
</dbReference>
<organism evidence="1 2">
    <name type="scientific">Dubosiella muris</name>
    <dbReference type="NCBI Taxonomy" id="3038133"/>
    <lineage>
        <taxon>Bacteria</taxon>
        <taxon>Bacillati</taxon>
        <taxon>Bacillota</taxon>
        <taxon>Erysipelotrichia</taxon>
        <taxon>Erysipelotrichales</taxon>
        <taxon>Erysipelotrichaceae</taxon>
        <taxon>Dubosiella</taxon>
    </lineage>
</organism>